<keyword evidence="1" id="KW-0732">Signal</keyword>
<proteinExistence type="predicted"/>
<gene>
    <name evidence="2" type="ORF">SAMN05216354_1493</name>
</gene>
<evidence type="ECO:0000313" key="3">
    <source>
        <dbReference type="Proteomes" id="UP000236735"/>
    </source>
</evidence>
<accession>A0A1H5UIF6</accession>
<feature type="chain" id="PRO_5009286186" description="DUF3575 domain-containing protein" evidence="1">
    <location>
        <begin position="23"/>
        <end position="214"/>
    </location>
</feature>
<name>A0A1H5UIF6_XYLRU</name>
<dbReference type="AlphaFoldDB" id="A0A1H5UIF6"/>
<feature type="signal peptide" evidence="1">
    <location>
        <begin position="1"/>
        <end position="22"/>
    </location>
</feature>
<dbReference type="RefSeq" id="WP_103915550.1">
    <property type="nucleotide sequence ID" value="NZ_FNUV01000003.1"/>
</dbReference>
<sequence>MKSLRTLLWGISLLIVPTLCRAQSEYSTELYNRSGNVRHHVELRTNMLYLATTTPNISIDFGLADHWSLSLTASYNPFKFPKRNRDDGKIVNPKFMHWLVEPELKLWFDEHLEGWYMGLHGLYSEYNVGGISFISALNEDRYKGNLFGGGLSIGWHTWLGKKHRTGLDFSLGAGYLRLHYDKYKACNCSGVIGTYDRNYIGPTKAAISLTYMIK</sequence>
<dbReference type="Pfam" id="PF12099">
    <property type="entry name" value="DUF3575"/>
    <property type="match status" value="1"/>
</dbReference>
<evidence type="ECO:0000256" key="1">
    <source>
        <dbReference type="SAM" id="SignalP"/>
    </source>
</evidence>
<organism evidence="2 3">
    <name type="scientific">Xylanibacter ruminicola</name>
    <name type="common">Prevotella ruminicola</name>
    <dbReference type="NCBI Taxonomy" id="839"/>
    <lineage>
        <taxon>Bacteria</taxon>
        <taxon>Pseudomonadati</taxon>
        <taxon>Bacteroidota</taxon>
        <taxon>Bacteroidia</taxon>
        <taxon>Bacteroidales</taxon>
        <taxon>Prevotellaceae</taxon>
        <taxon>Xylanibacter</taxon>
    </lineage>
</organism>
<evidence type="ECO:0008006" key="4">
    <source>
        <dbReference type="Google" id="ProtNLM"/>
    </source>
</evidence>
<protein>
    <recommendedName>
        <fullName evidence="4">DUF3575 domain-containing protein</fullName>
    </recommendedName>
</protein>
<reference evidence="2 3" key="1">
    <citation type="submission" date="2016-10" db="EMBL/GenBank/DDBJ databases">
        <authorList>
            <person name="de Groot N.N."/>
        </authorList>
    </citation>
    <scope>NUCLEOTIDE SEQUENCE [LARGE SCALE GENOMIC DNA]</scope>
    <source>
        <strain evidence="2 3">AR32</strain>
    </source>
</reference>
<dbReference type="InterPro" id="IPR021958">
    <property type="entry name" value="DUF3575"/>
</dbReference>
<dbReference type="Proteomes" id="UP000236735">
    <property type="component" value="Unassembled WGS sequence"/>
</dbReference>
<dbReference type="EMBL" id="FNUV01000003">
    <property type="protein sequence ID" value="SEF74814.1"/>
    <property type="molecule type" value="Genomic_DNA"/>
</dbReference>
<evidence type="ECO:0000313" key="2">
    <source>
        <dbReference type="EMBL" id="SEF74814.1"/>
    </source>
</evidence>